<dbReference type="InterPro" id="IPR027405">
    <property type="entry name" value="YidB-like"/>
</dbReference>
<dbReference type="RefSeq" id="WP_309878469.1">
    <property type="nucleotide sequence ID" value="NZ_CP133838.1"/>
</dbReference>
<dbReference type="InterPro" id="IPR045372">
    <property type="entry name" value="YidB"/>
</dbReference>
<proteinExistence type="predicted"/>
<protein>
    <submittedName>
        <fullName evidence="1">YidB family protein</fullName>
    </submittedName>
</protein>
<keyword evidence="2" id="KW-1185">Reference proteome</keyword>
<reference evidence="1 2" key="1">
    <citation type="submission" date="2023-09" db="EMBL/GenBank/DDBJ databases">
        <title>Buttiauxella selenatireducens sp. nov., isolated from the rhizosphere of Cardamine hupingshanesis.</title>
        <authorList>
            <person name="Zhang S."/>
            <person name="Xu Z."/>
            <person name="Wang H."/>
            <person name="Guo Y."/>
        </authorList>
    </citation>
    <scope>NUCLEOTIDE SEQUENCE [LARGE SCALE GENOMIC DNA]</scope>
    <source>
        <strain evidence="1 2">R73</strain>
    </source>
</reference>
<accession>A0ABY9SGR5</accession>
<dbReference type="SUPFAM" id="SSF140804">
    <property type="entry name" value="YidB-like"/>
    <property type="match status" value="1"/>
</dbReference>
<evidence type="ECO:0000313" key="1">
    <source>
        <dbReference type="EMBL" id="WMY76035.1"/>
    </source>
</evidence>
<dbReference type="Pfam" id="PF20159">
    <property type="entry name" value="YidB"/>
    <property type="match status" value="1"/>
</dbReference>
<name>A0ABY9SGR5_9ENTR</name>
<sequence>MSLFEQMAGMSGNLGENMGAYQEIFSWCQQEGGISGLLEKFRQSGLSGIVDSWVSSGNNLPISSEQIASILGSPVIAGLATKLGIDAQSASGLIAEYLPKIVDGLSPNGHLDENNDLVSTGLSMLKGKLFG</sequence>
<dbReference type="EMBL" id="CP133838">
    <property type="protein sequence ID" value="WMY76035.1"/>
    <property type="molecule type" value="Genomic_DNA"/>
</dbReference>
<gene>
    <name evidence="1" type="ORF">RHD99_08910</name>
</gene>
<dbReference type="Proteomes" id="UP001246690">
    <property type="component" value="Chromosome"/>
</dbReference>
<organism evidence="1 2">
    <name type="scientific">Buttiauxella selenatireducens</name>
    <dbReference type="NCBI Taxonomy" id="3073902"/>
    <lineage>
        <taxon>Bacteria</taxon>
        <taxon>Pseudomonadati</taxon>
        <taxon>Pseudomonadota</taxon>
        <taxon>Gammaproteobacteria</taxon>
        <taxon>Enterobacterales</taxon>
        <taxon>Enterobacteriaceae</taxon>
        <taxon>Buttiauxella</taxon>
    </lineage>
</organism>
<evidence type="ECO:0000313" key="2">
    <source>
        <dbReference type="Proteomes" id="UP001246690"/>
    </source>
</evidence>
<dbReference type="Gene3D" id="1.10.10.690">
    <property type="entry name" value="YidB-like"/>
    <property type="match status" value="1"/>
</dbReference>